<dbReference type="CDD" id="cd15831">
    <property type="entry name" value="BTAD"/>
    <property type="match status" value="1"/>
</dbReference>
<dbReference type="GO" id="GO:0000160">
    <property type="term" value="P:phosphorelay signal transduction system"/>
    <property type="evidence" value="ECO:0007669"/>
    <property type="project" value="UniProtKB-KW"/>
</dbReference>
<dbReference type="InterPro" id="IPR001867">
    <property type="entry name" value="OmpR/PhoB-type_DNA-bd"/>
</dbReference>
<dbReference type="SMART" id="SM00382">
    <property type="entry name" value="AAA"/>
    <property type="match status" value="1"/>
</dbReference>
<keyword evidence="5" id="KW-0804">Transcription</keyword>
<dbReference type="RefSeq" id="WP_369192055.1">
    <property type="nucleotide sequence ID" value="NZ_CP163431.1"/>
</dbReference>
<dbReference type="CDD" id="cd00383">
    <property type="entry name" value="trans_reg_C"/>
    <property type="match status" value="1"/>
</dbReference>
<dbReference type="Gene3D" id="3.40.50.300">
    <property type="entry name" value="P-loop containing nucleotide triphosphate hydrolases"/>
    <property type="match status" value="1"/>
</dbReference>
<dbReference type="Pfam" id="PF03704">
    <property type="entry name" value="BTAD"/>
    <property type="match status" value="1"/>
</dbReference>
<dbReference type="InterPro" id="IPR036388">
    <property type="entry name" value="WH-like_DNA-bd_sf"/>
</dbReference>
<dbReference type="Pfam" id="PF00486">
    <property type="entry name" value="Trans_reg_C"/>
    <property type="match status" value="1"/>
</dbReference>
<evidence type="ECO:0000256" key="6">
    <source>
        <dbReference type="PROSITE-ProRule" id="PRU01091"/>
    </source>
</evidence>
<dbReference type="PANTHER" id="PTHR35807">
    <property type="entry name" value="TRANSCRIPTIONAL REGULATOR REDD-RELATED"/>
    <property type="match status" value="1"/>
</dbReference>
<dbReference type="InterPro" id="IPR016032">
    <property type="entry name" value="Sig_transdc_resp-reg_C-effctor"/>
</dbReference>
<proteinExistence type="inferred from homology"/>
<evidence type="ECO:0000256" key="7">
    <source>
        <dbReference type="SAM" id="MobiDB-lite"/>
    </source>
</evidence>
<dbReference type="InterPro" id="IPR003593">
    <property type="entry name" value="AAA+_ATPase"/>
</dbReference>
<feature type="region of interest" description="Disordered" evidence="7">
    <location>
        <begin position="400"/>
        <end position="421"/>
    </location>
</feature>
<dbReference type="SUPFAM" id="SSF48452">
    <property type="entry name" value="TPR-like"/>
    <property type="match status" value="1"/>
</dbReference>
<dbReference type="PANTHER" id="PTHR35807:SF1">
    <property type="entry name" value="TRANSCRIPTIONAL REGULATOR REDD"/>
    <property type="match status" value="1"/>
</dbReference>
<dbReference type="SUPFAM" id="SSF46894">
    <property type="entry name" value="C-terminal effector domain of the bipartite response regulators"/>
    <property type="match status" value="1"/>
</dbReference>
<feature type="compositionally biased region" description="Basic and acidic residues" evidence="7">
    <location>
        <begin position="857"/>
        <end position="870"/>
    </location>
</feature>
<dbReference type="SMART" id="SM00862">
    <property type="entry name" value="Trans_reg_C"/>
    <property type="match status" value="1"/>
</dbReference>
<feature type="region of interest" description="Disordered" evidence="7">
    <location>
        <begin position="841"/>
        <end position="878"/>
    </location>
</feature>
<protein>
    <submittedName>
        <fullName evidence="9">BTAD domain-containing putative transcriptional regulator</fullName>
    </submittedName>
</protein>
<dbReference type="PROSITE" id="PS51755">
    <property type="entry name" value="OMPR_PHOB"/>
    <property type="match status" value="1"/>
</dbReference>
<feature type="DNA-binding region" description="OmpR/PhoB-type" evidence="6">
    <location>
        <begin position="1"/>
        <end position="98"/>
    </location>
</feature>
<keyword evidence="3" id="KW-0805">Transcription regulation</keyword>
<dbReference type="Pfam" id="PF13191">
    <property type="entry name" value="AAA_16"/>
    <property type="match status" value="1"/>
</dbReference>
<dbReference type="InterPro" id="IPR051677">
    <property type="entry name" value="AfsR-DnrI-RedD_regulator"/>
</dbReference>
<evidence type="ECO:0000256" key="3">
    <source>
        <dbReference type="ARBA" id="ARBA00023015"/>
    </source>
</evidence>
<evidence type="ECO:0000256" key="4">
    <source>
        <dbReference type="ARBA" id="ARBA00023125"/>
    </source>
</evidence>
<keyword evidence="2" id="KW-0902">Two-component regulatory system</keyword>
<dbReference type="InterPro" id="IPR027417">
    <property type="entry name" value="P-loop_NTPase"/>
</dbReference>
<organism evidence="9">
    <name type="scientific">Streptomyces sp. R08</name>
    <dbReference type="NCBI Taxonomy" id="3238624"/>
    <lineage>
        <taxon>Bacteria</taxon>
        <taxon>Bacillati</taxon>
        <taxon>Actinomycetota</taxon>
        <taxon>Actinomycetes</taxon>
        <taxon>Kitasatosporales</taxon>
        <taxon>Streptomycetaceae</taxon>
        <taxon>Streptomyces</taxon>
    </lineage>
</organism>
<evidence type="ECO:0000256" key="5">
    <source>
        <dbReference type="ARBA" id="ARBA00023163"/>
    </source>
</evidence>
<dbReference type="EMBL" id="CP163431">
    <property type="protein sequence ID" value="XDQ07257.1"/>
    <property type="molecule type" value="Genomic_DNA"/>
</dbReference>
<dbReference type="SUPFAM" id="SSF52540">
    <property type="entry name" value="P-loop containing nucleoside triphosphate hydrolases"/>
    <property type="match status" value="1"/>
</dbReference>
<dbReference type="GO" id="GO:0006355">
    <property type="term" value="P:regulation of DNA-templated transcription"/>
    <property type="evidence" value="ECO:0007669"/>
    <property type="project" value="InterPro"/>
</dbReference>
<gene>
    <name evidence="9" type="ORF">AB5J58_46845</name>
</gene>
<evidence type="ECO:0000256" key="2">
    <source>
        <dbReference type="ARBA" id="ARBA00023012"/>
    </source>
</evidence>
<dbReference type="GO" id="GO:0003677">
    <property type="term" value="F:DNA binding"/>
    <property type="evidence" value="ECO:0007669"/>
    <property type="project" value="UniProtKB-UniRule"/>
</dbReference>
<dbReference type="SMART" id="SM01043">
    <property type="entry name" value="BTAD"/>
    <property type="match status" value="1"/>
</dbReference>
<dbReference type="InterPro" id="IPR005158">
    <property type="entry name" value="BTAD"/>
</dbReference>
<dbReference type="Gene3D" id="1.10.10.10">
    <property type="entry name" value="Winged helix-like DNA-binding domain superfamily/Winged helix DNA-binding domain"/>
    <property type="match status" value="1"/>
</dbReference>
<feature type="domain" description="OmpR/PhoB-type" evidence="8">
    <location>
        <begin position="1"/>
        <end position="98"/>
    </location>
</feature>
<evidence type="ECO:0000256" key="1">
    <source>
        <dbReference type="ARBA" id="ARBA00005820"/>
    </source>
</evidence>
<keyword evidence="4 6" id="KW-0238">DNA-binding</keyword>
<comment type="similarity">
    <text evidence="1">Belongs to the AfsR/DnrI/RedD regulatory family.</text>
</comment>
<dbReference type="AlphaFoldDB" id="A0AB39MQ71"/>
<dbReference type="Gene3D" id="1.25.40.10">
    <property type="entry name" value="Tetratricopeptide repeat domain"/>
    <property type="match status" value="2"/>
</dbReference>
<accession>A0AB39MQ71</accession>
<evidence type="ECO:0000259" key="8">
    <source>
        <dbReference type="PROSITE" id="PS51755"/>
    </source>
</evidence>
<evidence type="ECO:0000313" key="9">
    <source>
        <dbReference type="EMBL" id="XDQ07257.1"/>
    </source>
</evidence>
<dbReference type="InterPro" id="IPR041664">
    <property type="entry name" value="AAA_16"/>
</dbReference>
<sequence length="1204" mass="127666">MLNVKVLGTIGADIDGAPVNLGGPRQRAVLALLLADRGRVVSVDGLIDRLWRGRPPEKAAASLHVYVSNLRRALEPGRPPRTPAGVLVSAPPGYALRLPEDAVDAWRFEAAVRRARRARGAEARRLLEEALGWWHGAAYGEWADEEWASAEAARLNELHLTAREMAITATLATGAAREAVPAAEALVREHPLREEGWRLLALGLWASGRRADAVAELRRAAGVLADELGLGFGGALAELEGAVLAGRTEFLRAAVPAEAATPEALEPVVTDVSAQGSWASASDRGVPPGGVGDPVGVVLPDDELFVGRDDELRALEKVAREARRGGGVVLVTGDAGAGKSALLGRYQRRLREQGWTVVVGRCPEFDGAPSAWAWVEALGELARRTPPTDPGTLGTLLQEADYGEREEGEDAPGGGMAEGFPGRDDTASVGRFRLHRAFSTWLREAAADAPLAVVVDDLHRADGETLALLERTAELIGSPVLAIAAYRPADAGERLTKTLAELAHRSPYRLALGGLPLPDVDALVRAVCGKQVDAATIGALADRTDGNPFYVRESARLLASEGALVAVSEVPQGVRDVLRRRLRQLPEGALAVLQLASVVGREIEICVLVEAADPTRHDEHAVLDAVEAGVVAGLLTEPAPGVVRFAHALVRDTLYTDLIGVRRARLHARLAEVLRRRRPDDLAALAHHFARAASKQTASLAVAYSLGAADQAERRYAHDTAVQLLTQAIESFALIPADADGATVNGRSGRLVALYGRLLRAEIRAGAIVAARHTRQRALEAAEGVGHDELVAAALGVWGGQGPALSGPQGLAEPAAIDAFVDVLTARADLDPAVLGILPPAPADDLPRHTGGGAPAVRHDAVRPETERKGTGPQVAHHGVESVGGAVACGGGAAEESSEADRRLVVARAVGDPLLLSSALTLAAVVKPEGFSDRRALLAAELRVLGYAHDLPANNWVREHTGAMAAGARNDVERVRRHTRDGRAIAGRHRLVEAEAINLLTLAMLANVEGRFAESEAGYTEVRDRLRYHGSPFGDFVYVVGLTSVRLGQDRPRAAEPLLRSLLPGSVPIAELALGVALARQGEREQAHLSGRHTPTVVPVVPDHLYGIALSLRAELAFLLGDMTTARELIPLLLPLRTQLAGAASVSFATRPFAHSLGELHRLLGDEDEALRQFARAEDVARRWGSRHLAEAARAASQERAARR</sequence>
<reference evidence="9" key="1">
    <citation type="submission" date="2024-07" db="EMBL/GenBank/DDBJ databases">
        <authorList>
            <person name="Yu S.T."/>
        </authorList>
    </citation>
    <scope>NUCLEOTIDE SEQUENCE</scope>
    <source>
        <strain evidence="9">R08</strain>
    </source>
</reference>
<name>A0AB39MQ71_9ACTN</name>
<dbReference type="InterPro" id="IPR011990">
    <property type="entry name" value="TPR-like_helical_dom_sf"/>
</dbReference>